<organism evidence="8 9">
    <name type="scientific">Bradyrhizobium macuxiense</name>
    <dbReference type="NCBI Taxonomy" id="1755647"/>
    <lineage>
        <taxon>Bacteria</taxon>
        <taxon>Pseudomonadati</taxon>
        <taxon>Pseudomonadota</taxon>
        <taxon>Alphaproteobacteria</taxon>
        <taxon>Hyphomicrobiales</taxon>
        <taxon>Nitrobacteraceae</taxon>
        <taxon>Bradyrhizobium</taxon>
    </lineage>
</organism>
<keyword evidence="5" id="KW-0998">Cell outer membrane</keyword>
<evidence type="ECO:0008006" key="10">
    <source>
        <dbReference type="Google" id="ProtNLM"/>
    </source>
</evidence>
<dbReference type="EMBL" id="LNCU01000073">
    <property type="protein sequence ID" value="KWV54116.1"/>
    <property type="molecule type" value="Genomic_DNA"/>
</dbReference>
<evidence type="ECO:0000313" key="9">
    <source>
        <dbReference type="Proteomes" id="UP000057737"/>
    </source>
</evidence>
<evidence type="ECO:0000256" key="5">
    <source>
        <dbReference type="ARBA" id="ARBA00023237"/>
    </source>
</evidence>
<evidence type="ECO:0000256" key="2">
    <source>
        <dbReference type="ARBA" id="ARBA00022729"/>
    </source>
</evidence>
<dbReference type="InterPro" id="IPR032831">
    <property type="entry name" value="LptM_cons"/>
</dbReference>
<evidence type="ECO:0000256" key="1">
    <source>
        <dbReference type="ARBA" id="ARBA00004459"/>
    </source>
</evidence>
<accession>A0A109JS54</accession>
<keyword evidence="2" id="KW-0732">Signal</keyword>
<comment type="caution">
    <text evidence="8">The sequence shown here is derived from an EMBL/GenBank/DDBJ whole genome shotgun (WGS) entry which is preliminary data.</text>
</comment>
<evidence type="ECO:0000256" key="7">
    <source>
        <dbReference type="SAM" id="MobiDB-lite"/>
    </source>
</evidence>
<dbReference type="PROSITE" id="PS51257">
    <property type="entry name" value="PROKAR_LIPOPROTEIN"/>
    <property type="match status" value="1"/>
</dbReference>
<dbReference type="Proteomes" id="UP000057737">
    <property type="component" value="Unassembled WGS sequence"/>
</dbReference>
<protein>
    <recommendedName>
        <fullName evidence="10">Lipoprotein</fullName>
    </recommendedName>
</protein>
<evidence type="ECO:0000256" key="3">
    <source>
        <dbReference type="ARBA" id="ARBA00023136"/>
    </source>
</evidence>
<gene>
    <name evidence="8" type="ORF">AS156_07760</name>
</gene>
<evidence type="ECO:0000313" key="8">
    <source>
        <dbReference type="EMBL" id="KWV54116.1"/>
    </source>
</evidence>
<dbReference type="Pfam" id="PF13627">
    <property type="entry name" value="LptM_cons"/>
    <property type="match status" value="1"/>
</dbReference>
<dbReference type="AlphaFoldDB" id="A0A109JS54"/>
<reference evidence="8 9" key="1">
    <citation type="submission" date="2015-11" db="EMBL/GenBank/DDBJ databases">
        <title>Draft Genome Sequence of the Strain BR 10303 (Bradyrhizobium sp.) isolated from nodules of Centrolobium paraense.</title>
        <authorList>
            <person name="Zelli J.E."/>
            <person name="Simoes-Araujo J.L."/>
            <person name="Barauna A.C."/>
            <person name="Silva K."/>
        </authorList>
    </citation>
    <scope>NUCLEOTIDE SEQUENCE [LARGE SCALE GENOMIC DNA]</scope>
    <source>
        <strain evidence="8 9">BR 10303</strain>
    </source>
</reference>
<keyword evidence="6" id="KW-0449">Lipoprotein</keyword>
<evidence type="ECO:0000256" key="4">
    <source>
        <dbReference type="ARBA" id="ARBA00023139"/>
    </source>
</evidence>
<evidence type="ECO:0000256" key="6">
    <source>
        <dbReference type="ARBA" id="ARBA00023288"/>
    </source>
</evidence>
<proteinExistence type="predicted"/>
<feature type="compositionally biased region" description="Polar residues" evidence="7">
    <location>
        <begin position="38"/>
        <end position="68"/>
    </location>
</feature>
<keyword evidence="9" id="KW-1185">Reference proteome</keyword>
<sequence length="91" mass="9189">MTSKTSLTRSGWGIIVLTAAALALGGCGRKGPLELPPTASNTAPTAQVTGDTETERASQPSVFNSTYGTDAAPAAPKGSKKSFILDPLLGN</sequence>
<dbReference type="GO" id="GO:0009279">
    <property type="term" value="C:cell outer membrane"/>
    <property type="evidence" value="ECO:0007669"/>
    <property type="project" value="UniProtKB-SubCell"/>
</dbReference>
<keyword evidence="3" id="KW-0472">Membrane</keyword>
<feature type="region of interest" description="Disordered" evidence="7">
    <location>
        <begin position="34"/>
        <end position="91"/>
    </location>
</feature>
<dbReference type="RefSeq" id="WP_066508572.1">
    <property type="nucleotide sequence ID" value="NZ_LNCU01000073.1"/>
</dbReference>
<name>A0A109JS54_9BRAD</name>
<dbReference type="NCBIfam" id="NF047847">
    <property type="entry name" value="SS_mature_LptM"/>
    <property type="match status" value="1"/>
</dbReference>
<keyword evidence="4" id="KW-0564">Palmitate</keyword>
<comment type="subcellular location">
    <subcellularLocation>
        <location evidence="1">Cell outer membrane</location>
        <topology evidence="1">Lipid-anchor</topology>
    </subcellularLocation>
</comment>